<evidence type="ECO:0000259" key="8">
    <source>
        <dbReference type="PROSITE" id="PS50850"/>
    </source>
</evidence>
<dbReference type="PANTHER" id="PTHR23513">
    <property type="entry name" value="INTEGRAL MEMBRANE EFFLUX PROTEIN-RELATED"/>
    <property type="match status" value="1"/>
</dbReference>
<keyword evidence="2" id="KW-0813">Transport</keyword>
<dbReference type="PANTHER" id="PTHR23513:SF11">
    <property type="entry name" value="STAPHYLOFERRIN A TRANSPORTER"/>
    <property type="match status" value="1"/>
</dbReference>
<feature type="transmembrane region" description="Helical" evidence="7">
    <location>
        <begin position="62"/>
        <end position="82"/>
    </location>
</feature>
<feature type="transmembrane region" description="Helical" evidence="7">
    <location>
        <begin position="126"/>
        <end position="150"/>
    </location>
</feature>
<protein>
    <submittedName>
        <fullName evidence="9">MFS transporter</fullName>
    </submittedName>
</protein>
<feature type="transmembrane region" description="Helical" evidence="7">
    <location>
        <begin position="194"/>
        <end position="211"/>
    </location>
</feature>
<evidence type="ECO:0000256" key="7">
    <source>
        <dbReference type="SAM" id="Phobius"/>
    </source>
</evidence>
<evidence type="ECO:0000313" key="10">
    <source>
        <dbReference type="Proteomes" id="UP000317078"/>
    </source>
</evidence>
<reference evidence="9 10" key="1">
    <citation type="journal article" date="2019" name="Environ. Microbiol.">
        <title>Species interactions and distinct microbial communities in high Arctic permafrost affected cryosols are associated with the CH4 and CO2 gas fluxes.</title>
        <authorList>
            <person name="Altshuler I."/>
            <person name="Hamel J."/>
            <person name="Turney S."/>
            <person name="Magnuson E."/>
            <person name="Levesque R."/>
            <person name="Greer C."/>
            <person name="Whyte L.G."/>
        </authorList>
    </citation>
    <scope>NUCLEOTIDE SEQUENCE [LARGE SCALE GENOMIC DNA]</scope>
    <source>
        <strain evidence="9 10">S9.3B</strain>
    </source>
</reference>
<name>A0A502G3F8_9PROT</name>
<evidence type="ECO:0000256" key="1">
    <source>
        <dbReference type="ARBA" id="ARBA00004651"/>
    </source>
</evidence>
<evidence type="ECO:0000256" key="4">
    <source>
        <dbReference type="ARBA" id="ARBA00022692"/>
    </source>
</evidence>
<dbReference type="SUPFAM" id="SSF103473">
    <property type="entry name" value="MFS general substrate transporter"/>
    <property type="match status" value="1"/>
</dbReference>
<feature type="transmembrane region" description="Helical" evidence="7">
    <location>
        <begin position="345"/>
        <end position="366"/>
    </location>
</feature>
<evidence type="ECO:0000256" key="2">
    <source>
        <dbReference type="ARBA" id="ARBA00022448"/>
    </source>
</evidence>
<dbReference type="GO" id="GO:0005886">
    <property type="term" value="C:plasma membrane"/>
    <property type="evidence" value="ECO:0007669"/>
    <property type="project" value="UniProtKB-SubCell"/>
</dbReference>
<feature type="transmembrane region" description="Helical" evidence="7">
    <location>
        <begin position="261"/>
        <end position="278"/>
    </location>
</feature>
<dbReference type="AlphaFoldDB" id="A0A502G3F8"/>
<evidence type="ECO:0000313" key="9">
    <source>
        <dbReference type="EMBL" id="TPG55543.1"/>
    </source>
</evidence>
<dbReference type="Pfam" id="PF05977">
    <property type="entry name" value="MFS_3"/>
    <property type="match status" value="1"/>
</dbReference>
<feature type="transmembrane region" description="Helical" evidence="7">
    <location>
        <begin position="17"/>
        <end position="41"/>
    </location>
</feature>
<dbReference type="InterPro" id="IPR010290">
    <property type="entry name" value="TM_effector"/>
</dbReference>
<feature type="transmembrane region" description="Helical" evidence="7">
    <location>
        <begin position="319"/>
        <end position="339"/>
    </location>
</feature>
<dbReference type="InterPro" id="IPR020846">
    <property type="entry name" value="MFS_dom"/>
</dbReference>
<accession>A0A502G3F8</accession>
<dbReference type="GO" id="GO:0022857">
    <property type="term" value="F:transmembrane transporter activity"/>
    <property type="evidence" value="ECO:0007669"/>
    <property type="project" value="InterPro"/>
</dbReference>
<keyword evidence="5 7" id="KW-1133">Transmembrane helix</keyword>
<keyword evidence="6 7" id="KW-0472">Membrane</keyword>
<dbReference type="OrthoDB" id="9809918at2"/>
<dbReference type="Proteomes" id="UP000317078">
    <property type="component" value="Unassembled WGS sequence"/>
</dbReference>
<dbReference type="InterPro" id="IPR036259">
    <property type="entry name" value="MFS_trans_sf"/>
</dbReference>
<comment type="subcellular location">
    <subcellularLocation>
        <location evidence="1">Cell membrane</location>
        <topology evidence="1">Multi-pass membrane protein</topology>
    </subcellularLocation>
</comment>
<keyword evidence="4 7" id="KW-0812">Transmembrane</keyword>
<evidence type="ECO:0000256" key="5">
    <source>
        <dbReference type="ARBA" id="ARBA00022989"/>
    </source>
</evidence>
<comment type="caution">
    <text evidence="9">The sequence shown here is derived from an EMBL/GenBank/DDBJ whole genome shotgun (WGS) entry which is preliminary data.</text>
</comment>
<evidence type="ECO:0000256" key="3">
    <source>
        <dbReference type="ARBA" id="ARBA00022475"/>
    </source>
</evidence>
<feature type="domain" description="Major facilitator superfamily (MFS) profile" evidence="8">
    <location>
        <begin position="195"/>
        <end position="383"/>
    </location>
</feature>
<organism evidence="9 10">
    <name type="scientific">Muricoccus nepalensis</name>
    <dbReference type="NCBI Taxonomy" id="1854500"/>
    <lineage>
        <taxon>Bacteria</taxon>
        <taxon>Pseudomonadati</taxon>
        <taxon>Pseudomonadota</taxon>
        <taxon>Alphaproteobacteria</taxon>
        <taxon>Acetobacterales</taxon>
        <taxon>Roseomonadaceae</taxon>
        <taxon>Muricoccus</taxon>
    </lineage>
</organism>
<dbReference type="PROSITE" id="PS50850">
    <property type="entry name" value="MFS"/>
    <property type="match status" value="1"/>
</dbReference>
<keyword evidence="3" id="KW-1003">Cell membrane</keyword>
<sequence length="383" mass="38755">MHRIGVAWLAWELSRSAAWVGLIAFADLAPAVLVSPVAGALADRVDRVRLTMVSQGVIAAEALTVAALTATGGISIGLLFALELVSGSAASFAQPARQTLIPALVGRDDLPAAVATNSLLFNVARFIGPGVAGAVIAAWGVAPAILCNALGQSFASLSMPWLRVDAAQRRGHPATSSLLAETLEGFRYVARHPGLGPIIAFSAATSVLLRGVQEILPPYVERLFGRGAESLAALTACFAVGALVSGLVVASRGRLAGTTRVAVLAILAQAAATAAFVATGAFPVAMLCAALIGAAASAHGISVQVLAQTAASPAMRGRIMSLWALVTRACPALGALALGTAGEAFGLRLPTLVAALLAVGIFAWGLSRMGGIARQLEAPKETP</sequence>
<feature type="transmembrane region" description="Helical" evidence="7">
    <location>
        <begin position="231"/>
        <end position="249"/>
    </location>
</feature>
<dbReference type="CDD" id="cd06173">
    <property type="entry name" value="MFS_MefA_like"/>
    <property type="match status" value="1"/>
</dbReference>
<dbReference type="Gene3D" id="1.20.1250.20">
    <property type="entry name" value="MFS general substrate transporter like domains"/>
    <property type="match status" value="1"/>
</dbReference>
<dbReference type="EMBL" id="RCZP01000013">
    <property type="protein sequence ID" value="TPG55543.1"/>
    <property type="molecule type" value="Genomic_DNA"/>
</dbReference>
<evidence type="ECO:0000256" key="6">
    <source>
        <dbReference type="ARBA" id="ARBA00023136"/>
    </source>
</evidence>
<gene>
    <name evidence="9" type="ORF">EAH89_14765</name>
</gene>
<feature type="transmembrane region" description="Helical" evidence="7">
    <location>
        <begin position="284"/>
        <end position="307"/>
    </location>
</feature>
<proteinExistence type="predicted"/>
<keyword evidence="10" id="KW-1185">Reference proteome</keyword>